<comment type="caution">
    <text evidence="1">The sequence shown here is derived from an EMBL/GenBank/DDBJ whole genome shotgun (WGS) entry which is preliminary data.</text>
</comment>
<sequence>REEVRWRMNLGGGSDRCWSVVGSDRCWSVEKSRLLSSTESGGSPHRFSLAPLDESRWLSSKNHGGYPRRIKSVDLPEDENLQLLVIAIERINGSKERSSCSAHVLYSKEIKVRDCTLG</sequence>
<organism evidence="1 2">
    <name type="scientific">Brassica napus</name>
    <name type="common">Rape</name>
    <dbReference type="NCBI Taxonomy" id="3708"/>
    <lineage>
        <taxon>Eukaryota</taxon>
        <taxon>Viridiplantae</taxon>
        <taxon>Streptophyta</taxon>
        <taxon>Embryophyta</taxon>
        <taxon>Tracheophyta</taxon>
        <taxon>Spermatophyta</taxon>
        <taxon>Magnoliopsida</taxon>
        <taxon>eudicotyledons</taxon>
        <taxon>Gunneridae</taxon>
        <taxon>Pentapetalae</taxon>
        <taxon>rosids</taxon>
        <taxon>malvids</taxon>
        <taxon>Brassicales</taxon>
        <taxon>Brassicaceae</taxon>
        <taxon>Brassiceae</taxon>
        <taxon>Brassica</taxon>
    </lineage>
</organism>
<dbReference type="EMBL" id="JAGKQM010000012">
    <property type="protein sequence ID" value="KAH0899704.1"/>
    <property type="molecule type" value="Genomic_DNA"/>
</dbReference>
<accession>A0ABQ8B4H8</accession>
<gene>
    <name evidence="1" type="ORF">HID58_049272</name>
</gene>
<protein>
    <submittedName>
        <fullName evidence="1">Uncharacterized protein</fullName>
    </submittedName>
</protein>
<evidence type="ECO:0000313" key="1">
    <source>
        <dbReference type="EMBL" id="KAH0899704.1"/>
    </source>
</evidence>
<feature type="non-terminal residue" evidence="1">
    <location>
        <position position="1"/>
    </location>
</feature>
<proteinExistence type="predicted"/>
<dbReference type="Proteomes" id="UP000824890">
    <property type="component" value="Unassembled WGS sequence"/>
</dbReference>
<keyword evidence="2" id="KW-1185">Reference proteome</keyword>
<reference evidence="1 2" key="1">
    <citation type="submission" date="2021-05" db="EMBL/GenBank/DDBJ databases">
        <title>Genome Assembly of Synthetic Allotetraploid Brassica napus Reveals Homoeologous Exchanges between Subgenomes.</title>
        <authorList>
            <person name="Davis J.T."/>
        </authorList>
    </citation>
    <scope>NUCLEOTIDE SEQUENCE [LARGE SCALE GENOMIC DNA]</scope>
    <source>
        <strain evidence="2">cv. Da-Ae</strain>
        <tissue evidence="1">Seedling</tissue>
    </source>
</reference>
<evidence type="ECO:0000313" key="2">
    <source>
        <dbReference type="Proteomes" id="UP000824890"/>
    </source>
</evidence>
<name>A0ABQ8B4H8_BRANA</name>